<feature type="domain" description="Carrier" evidence="7">
    <location>
        <begin position="1426"/>
        <end position="1501"/>
    </location>
</feature>
<evidence type="ECO:0000256" key="5">
    <source>
        <dbReference type="ARBA" id="ARBA00023098"/>
    </source>
</evidence>
<dbReference type="PROSITE" id="PS52004">
    <property type="entry name" value="KS3_2"/>
    <property type="match status" value="1"/>
</dbReference>
<dbReference type="Proteomes" id="UP000249123">
    <property type="component" value="Unassembled WGS sequence"/>
</dbReference>
<evidence type="ECO:0000313" key="9">
    <source>
        <dbReference type="EMBL" id="RAN34253.1"/>
    </source>
</evidence>
<dbReference type="Gene3D" id="1.10.1200.10">
    <property type="entry name" value="ACP-like"/>
    <property type="match status" value="1"/>
</dbReference>
<dbReference type="InterPro" id="IPR036291">
    <property type="entry name" value="NAD(P)-bd_dom_sf"/>
</dbReference>
<evidence type="ECO:0000256" key="3">
    <source>
        <dbReference type="ARBA" id="ARBA00022679"/>
    </source>
</evidence>
<dbReference type="InterPro" id="IPR016039">
    <property type="entry name" value="Thiolase-like"/>
</dbReference>
<dbReference type="InterPro" id="IPR016036">
    <property type="entry name" value="Malonyl_transacylase_ACP-bd"/>
</dbReference>
<dbReference type="InterPro" id="IPR009081">
    <property type="entry name" value="PP-bd_ACP"/>
</dbReference>
<dbReference type="GO" id="GO:0031177">
    <property type="term" value="F:phosphopantetheine binding"/>
    <property type="evidence" value="ECO:0007669"/>
    <property type="project" value="InterPro"/>
</dbReference>
<dbReference type="SUPFAM" id="SSF52151">
    <property type="entry name" value="FabD/lysophospholipase-like"/>
    <property type="match status" value="1"/>
</dbReference>
<dbReference type="InterPro" id="IPR036736">
    <property type="entry name" value="ACP-like_sf"/>
</dbReference>
<evidence type="ECO:0000256" key="1">
    <source>
        <dbReference type="ARBA" id="ARBA00022450"/>
    </source>
</evidence>
<dbReference type="Pfam" id="PF00109">
    <property type="entry name" value="ketoacyl-synt"/>
    <property type="match status" value="1"/>
</dbReference>
<keyword evidence="1" id="KW-0596">Phosphopantetheine</keyword>
<dbReference type="InterPro" id="IPR050091">
    <property type="entry name" value="PKS_NRPS_Biosynth_Enz"/>
</dbReference>
<comment type="caution">
    <text evidence="9">The sequence shown here is derived from an EMBL/GenBank/DDBJ whole genome shotgun (WGS) entry which is preliminary data.</text>
</comment>
<dbReference type="eggNOG" id="COG3321">
    <property type="taxonomic scope" value="Bacteria"/>
</dbReference>
<dbReference type="PROSITE" id="PS50075">
    <property type="entry name" value="CARRIER"/>
    <property type="match status" value="1"/>
</dbReference>
<dbReference type="InterPro" id="IPR001227">
    <property type="entry name" value="Ac_transferase_dom_sf"/>
</dbReference>
<dbReference type="GO" id="GO:0005737">
    <property type="term" value="C:cytoplasm"/>
    <property type="evidence" value="ECO:0007669"/>
    <property type="project" value="TreeGrafter"/>
</dbReference>
<evidence type="ECO:0000256" key="4">
    <source>
        <dbReference type="ARBA" id="ARBA00022832"/>
    </source>
</evidence>
<evidence type="ECO:0000259" key="8">
    <source>
        <dbReference type="PROSITE" id="PS52004"/>
    </source>
</evidence>
<dbReference type="InterPro" id="IPR014043">
    <property type="entry name" value="Acyl_transferase_dom"/>
</dbReference>
<dbReference type="CDD" id="cd00833">
    <property type="entry name" value="PKS"/>
    <property type="match status" value="1"/>
</dbReference>
<dbReference type="GO" id="GO:0006633">
    <property type="term" value="P:fatty acid biosynthetic process"/>
    <property type="evidence" value="ECO:0007669"/>
    <property type="project" value="InterPro"/>
</dbReference>
<dbReference type="InterPro" id="IPR014031">
    <property type="entry name" value="Ketoacyl_synth_C"/>
</dbReference>
<dbReference type="Pfam" id="PF08659">
    <property type="entry name" value="KR"/>
    <property type="match status" value="1"/>
</dbReference>
<dbReference type="InterPro" id="IPR014030">
    <property type="entry name" value="Ketoacyl_synth_N"/>
</dbReference>
<evidence type="ECO:0000256" key="2">
    <source>
        <dbReference type="ARBA" id="ARBA00022553"/>
    </source>
</evidence>
<dbReference type="InterPro" id="IPR016035">
    <property type="entry name" value="Acyl_Trfase/lysoPLipase"/>
</dbReference>
<dbReference type="STRING" id="1280941.HY2_01130"/>
<dbReference type="GO" id="GO:0005886">
    <property type="term" value="C:plasma membrane"/>
    <property type="evidence" value="ECO:0007669"/>
    <property type="project" value="TreeGrafter"/>
</dbReference>
<proteinExistence type="predicted"/>
<dbReference type="SMART" id="SM00825">
    <property type="entry name" value="PKS_KS"/>
    <property type="match status" value="1"/>
</dbReference>
<accession>A0A062U4M9</accession>
<dbReference type="Pfam" id="PF02801">
    <property type="entry name" value="Ketoacyl-synt_C"/>
    <property type="match status" value="1"/>
</dbReference>
<keyword evidence="3" id="KW-0808">Transferase</keyword>
<dbReference type="InterPro" id="IPR057326">
    <property type="entry name" value="KR_dom"/>
</dbReference>
<evidence type="ECO:0000259" key="7">
    <source>
        <dbReference type="PROSITE" id="PS50075"/>
    </source>
</evidence>
<dbReference type="SUPFAM" id="SSF53901">
    <property type="entry name" value="Thiolase-like"/>
    <property type="match status" value="1"/>
</dbReference>
<dbReference type="SUPFAM" id="SSF47336">
    <property type="entry name" value="ACP-like"/>
    <property type="match status" value="1"/>
</dbReference>
<reference evidence="9 10" key="1">
    <citation type="submission" date="2013-04" db="EMBL/GenBank/DDBJ databases">
        <title>Hyphomonas sp. T24B3 Genome Sequencing.</title>
        <authorList>
            <person name="Lai Q."/>
            <person name="Shao Z."/>
        </authorList>
    </citation>
    <scope>NUCLEOTIDE SEQUENCE [LARGE SCALE GENOMIC DNA]</scope>
    <source>
        <strain evidence="9 10">T24B3</strain>
    </source>
</reference>
<dbReference type="InterPro" id="IPR020806">
    <property type="entry name" value="PKS_PP-bd"/>
</dbReference>
<dbReference type="Pfam" id="PF22621">
    <property type="entry name" value="CurL-like_PKS_C"/>
    <property type="match status" value="1"/>
</dbReference>
<keyword evidence="4" id="KW-0276">Fatty acid metabolism</keyword>
<dbReference type="Pfam" id="PF00550">
    <property type="entry name" value="PP-binding"/>
    <property type="match status" value="1"/>
</dbReference>
<dbReference type="SUPFAM" id="SSF55048">
    <property type="entry name" value="Probable ACP-binding domain of malonyl-CoA ACP transacylase"/>
    <property type="match status" value="1"/>
</dbReference>
<dbReference type="RefSeq" id="WP_034825355.1">
    <property type="nucleotide sequence ID" value="NZ_AWFA01000012.1"/>
</dbReference>
<organism evidence="9 10">
    <name type="scientific">Hyphomonas pacifica</name>
    <dbReference type="NCBI Taxonomy" id="1280941"/>
    <lineage>
        <taxon>Bacteria</taxon>
        <taxon>Pseudomonadati</taxon>
        <taxon>Pseudomonadota</taxon>
        <taxon>Alphaproteobacteria</taxon>
        <taxon>Hyphomonadales</taxon>
        <taxon>Hyphomonadaceae</taxon>
        <taxon>Hyphomonas</taxon>
    </lineage>
</organism>
<dbReference type="PROSITE" id="PS00606">
    <property type="entry name" value="KS3_1"/>
    <property type="match status" value="1"/>
</dbReference>
<sequence length="1517" mass="162254">MDKTRQSSDFPAHAIAIVGMAGRFPDAPDLDSFWRNVVEGHESLRTFDAESMAAAGIPPELQANPDFVPKGTVLDDTDMFDADFFGVSAGEARIIDPQQRIFLECAWEALEHAGYAPGQIEDPVGVYAGTGMNTYLMAHILSDRSVAETAGGYQLMLGNDKDFLCTRVSYKLDLRGPSATVQTACSTSLVAVEMACRALSRGECDMALAGGVSINFPSSTGYLYQEGMIFSPDGHCRPFDEKAKGTRAGAGAGVVTLKRLDDALRDGDTIHAVIRGIAVNNDGAAKAGYTAPSIDGQAEVIAMAQTLADVDPRTIGYIEAHGTATPLGDPIEIAALTQVFRYETDDVGFCRLGSLKANIGHLDAAAGVAGLIKAALVLREGVIPPLVNYSRPNPKLELDTSPFVASAEATEWTGNGAPRRAAVSSFGIGGTNVHAVLEQAPVAVPAIASRKHQLLVLSARTKEALTTVSSRLADHIGKGTSQSLADIAWTLQAGRTEFPVRRFVIAGDGEEATAALSRSFTPRRHEGGARQVAFLFSGQGSQYAGMGQDLYAGEPVYRAAIDQCNGILKYMDLDLCKVLFEGSDEDLAKTSIAQPALFATEYAMAKLWQSWGVEPAAMMGHSIGEYVAAHLAGVMTLEEALLLVAERGRLMHAMPAGAMATVQLGGDQVRSRLPDGVEIAAINAPELTAISGSASEVEAFLTRLESEGVGVRRLHTSHAFHSSMMEVALEPFRAAAAKVNLKEPQVPYISNVTGTWITPEQAVSPDYYAKHLRQAVLFEQGLQELARNPGLFLLEVGPGIALSSLAGISLDNAQHRIASSMRHPRDSQHDMIPALNAVGGMWAAGVPIDWAALHGETSSVHRVPLPTYPFERTRHWVDPKPDGGFMQASAVQVNDPLLEVFSPEAGLGQFLQAPTWTQVPADTMQAPAFSGKWVVLADNAAFGKALASGFETGGAEALLGTPSGTCAGDAADSIRTLNALINEANGALSGIIIALGLEDGANIPGRLRYDVLSALARHPEIATERPVRIVLATRGGLPVLEETVTDPEVALAFGAISVLAAETTHLMPQHVDFADDGKATSQTNARRLLAEAGREKFELQLAWRKHRWLRRFEPIELPRAERTPDILKQKGVYLITGGLGGIGRTLARQLAEKVSARIVMTTRNAVPPRDAWDDLLAGASGGGRMASVIKTVREIESLGGEIHIEQADVVDREAMQGVVDRTREAWGEISGIIHAAGVPGNGNLLALETEQEVTETFAPKVDGLRVLADVLGDTELDFVALMSSINAVRGIAGNAAYSSANAFLDSFAASNERPAAWENILLFNWEAWRDVGMASRVDRSRMNPDERDLLYRVSITPDAGADIFQRVLASDVDQLVVSNYNLAFVLMQERAELILRAHGADTSQANAEGAAFSAATGDVSASIAARFGREEEQQIAMIWEELLGGEMQGPHENFFERGGHSLMATRVLSRLNAVTGVKLTLRDIFDSPTIGELADCVVSHRDDSQDSQDTDREEFVI</sequence>
<dbReference type="SMART" id="SM00827">
    <property type="entry name" value="PKS_AT"/>
    <property type="match status" value="1"/>
</dbReference>
<name>A0A062U4M9_9PROT</name>
<dbReference type="InterPro" id="IPR018201">
    <property type="entry name" value="Ketoacyl_synth_AS"/>
</dbReference>
<dbReference type="SUPFAM" id="SSF51735">
    <property type="entry name" value="NAD(P)-binding Rossmann-fold domains"/>
    <property type="match status" value="2"/>
</dbReference>
<dbReference type="InterPro" id="IPR020841">
    <property type="entry name" value="PKS_Beta-ketoAc_synthase_dom"/>
</dbReference>
<dbReference type="FunFam" id="3.40.47.10:FF:000042">
    <property type="entry name" value="Polyketide synthase Pks13"/>
    <property type="match status" value="1"/>
</dbReference>
<protein>
    <submittedName>
        <fullName evidence="9">Uncharacterized protein</fullName>
    </submittedName>
</protein>
<dbReference type="SMART" id="SM00823">
    <property type="entry name" value="PKS_PP"/>
    <property type="match status" value="1"/>
</dbReference>
<feature type="domain" description="Ketosynthase family 3 (KS3)" evidence="8">
    <location>
        <begin position="12"/>
        <end position="439"/>
    </location>
</feature>
<dbReference type="GO" id="GO:0004312">
    <property type="term" value="F:fatty acid synthase activity"/>
    <property type="evidence" value="ECO:0007669"/>
    <property type="project" value="TreeGrafter"/>
</dbReference>
<dbReference type="EMBL" id="AWFB01000012">
    <property type="protein sequence ID" value="RAN34253.1"/>
    <property type="molecule type" value="Genomic_DNA"/>
</dbReference>
<dbReference type="Gene3D" id="3.40.50.720">
    <property type="entry name" value="NAD(P)-binding Rossmann-like Domain"/>
    <property type="match status" value="1"/>
</dbReference>
<dbReference type="PANTHER" id="PTHR43775">
    <property type="entry name" value="FATTY ACID SYNTHASE"/>
    <property type="match status" value="1"/>
</dbReference>
<evidence type="ECO:0000256" key="6">
    <source>
        <dbReference type="ARBA" id="ARBA00023268"/>
    </source>
</evidence>
<evidence type="ECO:0000313" key="10">
    <source>
        <dbReference type="Proteomes" id="UP000249123"/>
    </source>
</evidence>
<dbReference type="SMART" id="SM00822">
    <property type="entry name" value="PKS_KR"/>
    <property type="match status" value="1"/>
</dbReference>
<dbReference type="GO" id="GO:0071770">
    <property type="term" value="P:DIM/DIP cell wall layer assembly"/>
    <property type="evidence" value="ECO:0007669"/>
    <property type="project" value="TreeGrafter"/>
</dbReference>
<keyword evidence="5" id="KW-0443">Lipid metabolism</keyword>
<keyword evidence="10" id="KW-1185">Reference proteome</keyword>
<dbReference type="Gene3D" id="3.40.47.10">
    <property type="match status" value="1"/>
</dbReference>
<keyword evidence="2" id="KW-0597">Phosphoprotein</keyword>
<dbReference type="Pfam" id="PF00698">
    <property type="entry name" value="Acyl_transf_1"/>
    <property type="match status" value="1"/>
</dbReference>
<dbReference type="InterPro" id="IPR013968">
    <property type="entry name" value="PKS_KR"/>
</dbReference>
<dbReference type="Gene3D" id="3.30.70.3290">
    <property type="match status" value="1"/>
</dbReference>
<dbReference type="PANTHER" id="PTHR43775:SF37">
    <property type="entry name" value="SI:DKEY-61P9.11"/>
    <property type="match status" value="1"/>
</dbReference>
<dbReference type="Gene3D" id="3.40.366.10">
    <property type="entry name" value="Malonyl-Coenzyme A Acyl Carrier Protein, domain 2"/>
    <property type="match status" value="1"/>
</dbReference>
<dbReference type="GO" id="GO:0004315">
    <property type="term" value="F:3-oxoacyl-[acyl-carrier-protein] synthase activity"/>
    <property type="evidence" value="ECO:0007669"/>
    <property type="project" value="InterPro"/>
</dbReference>
<keyword evidence="6" id="KW-0511">Multifunctional enzyme</keyword>
<gene>
    <name evidence="9" type="ORF">HY3_01215</name>
</gene>